<organism evidence="9">
    <name type="scientific">anaerobic digester metagenome</name>
    <dbReference type="NCBI Taxonomy" id="1263854"/>
    <lineage>
        <taxon>unclassified sequences</taxon>
        <taxon>metagenomes</taxon>
        <taxon>ecological metagenomes</taxon>
    </lineage>
</organism>
<protein>
    <submittedName>
        <fullName evidence="9">ATP-dependent RNA helicase RhlB</fullName>
        <ecNumber evidence="9">3.6.4.13</ecNumber>
    </submittedName>
</protein>
<dbReference type="InterPro" id="IPR011545">
    <property type="entry name" value="DEAD/DEAH_box_helicase_dom"/>
</dbReference>
<evidence type="ECO:0000256" key="2">
    <source>
        <dbReference type="ARBA" id="ARBA00022801"/>
    </source>
</evidence>
<dbReference type="GO" id="GO:0005524">
    <property type="term" value="F:ATP binding"/>
    <property type="evidence" value="ECO:0007669"/>
    <property type="project" value="UniProtKB-KW"/>
</dbReference>
<dbReference type="PROSITE" id="PS51194">
    <property type="entry name" value="HELICASE_CTER"/>
    <property type="match status" value="1"/>
</dbReference>
<evidence type="ECO:0000256" key="5">
    <source>
        <dbReference type="SAM" id="MobiDB-lite"/>
    </source>
</evidence>
<dbReference type="InterPro" id="IPR050079">
    <property type="entry name" value="DEAD_box_RNA_helicase"/>
</dbReference>
<evidence type="ECO:0000256" key="3">
    <source>
        <dbReference type="ARBA" id="ARBA00022806"/>
    </source>
</evidence>
<dbReference type="InterPro" id="IPR001650">
    <property type="entry name" value="Helicase_C-like"/>
</dbReference>
<dbReference type="PROSITE" id="PS51192">
    <property type="entry name" value="HELICASE_ATP_BIND_1"/>
    <property type="match status" value="1"/>
</dbReference>
<feature type="region of interest" description="Disordered" evidence="5">
    <location>
        <begin position="377"/>
        <end position="403"/>
    </location>
</feature>
<dbReference type="Gene3D" id="3.40.50.300">
    <property type="entry name" value="P-loop containing nucleotide triphosphate hydrolases"/>
    <property type="match status" value="2"/>
</dbReference>
<dbReference type="InterPro" id="IPR014014">
    <property type="entry name" value="RNA_helicase_DEAD_Q_motif"/>
</dbReference>
<evidence type="ECO:0000313" key="9">
    <source>
        <dbReference type="EMBL" id="VFU14843.1"/>
    </source>
</evidence>
<keyword evidence="1" id="KW-0547">Nucleotide-binding</keyword>
<dbReference type="PROSITE" id="PS00039">
    <property type="entry name" value="DEAD_ATP_HELICASE"/>
    <property type="match status" value="1"/>
</dbReference>
<dbReference type="PROSITE" id="PS51195">
    <property type="entry name" value="Q_MOTIF"/>
    <property type="match status" value="1"/>
</dbReference>
<dbReference type="GO" id="GO:0003724">
    <property type="term" value="F:RNA helicase activity"/>
    <property type="evidence" value="ECO:0007669"/>
    <property type="project" value="UniProtKB-EC"/>
</dbReference>
<dbReference type="GO" id="GO:0003676">
    <property type="term" value="F:nucleic acid binding"/>
    <property type="evidence" value="ECO:0007669"/>
    <property type="project" value="InterPro"/>
</dbReference>
<dbReference type="Pfam" id="PF00271">
    <property type="entry name" value="Helicase_C"/>
    <property type="match status" value="1"/>
</dbReference>
<dbReference type="InterPro" id="IPR027417">
    <property type="entry name" value="P-loop_NTPase"/>
</dbReference>
<dbReference type="SMART" id="SM00487">
    <property type="entry name" value="DEXDc"/>
    <property type="match status" value="1"/>
</dbReference>
<keyword evidence="3 9" id="KW-0347">Helicase</keyword>
<dbReference type="CDD" id="cd00268">
    <property type="entry name" value="DEADc"/>
    <property type="match status" value="1"/>
</dbReference>
<dbReference type="PANTHER" id="PTHR47959:SF10">
    <property type="entry name" value="ATP-DEPENDENT RNA HELICASE RHLB"/>
    <property type="match status" value="1"/>
</dbReference>
<evidence type="ECO:0000259" key="6">
    <source>
        <dbReference type="PROSITE" id="PS51192"/>
    </source>
</evidence>
<dbReference type="EMBL" id="CAADRM010000096">
    <property type="protein sequence ID" value="VFU14843.1"/>
    <property type="molecule type" value="Genomic_DNA"/>
</dbReference>
<dbReference type="CDD" id="cd18787">
    <property type="entry name" value="SF2_C_DEAD"/>
    <property type="match status" value="1"/>
</dbReference>
<dbReference type="InterPro" id="IPR044742">
    <property type="entry name" value="DEAD/DEAH_RhlB"/>
</dbReference>
<dbReference type="SMART" id="SM00490">
    <property type="entry name" value="HELICc"/>
    <property type="match status" value="1"/>
</dbReference>
<keyword evidence="2 9" id="KW-0378">Hydrolase</keyword>
<evidence type="ECO:0000259" key="8">
    <source>
        <dbReference type="PROSITE" id="PS51195"/>
    </source>
</evidence>
<feature type="domain" description="Helicase ATP-binding" evidence="6">
    <location>
        <begin position="32"/>
        <end position="203"/>
    </location>
</feature>
<dbReference type="InterPro" id="IPR000629">
    <property type="entry name" value="RNA-helicase_DEAD-box_CS"/>
</dbReference>
<evidence type="ECO:0000256" key="4">
    <source>
        <dbReference type="ARBA" id="ARBA00022840"/>
    </source>
</evidence>
<evidence type="ECO:0000256" key="1">
    <source>
        <dbReference type="ARBA" id="ARBA00022741"/>
    </source>
</evidence>
<dbReference type="InterPro" id="IPR014001">
    <property type="entry name" value="Helicase_ATP-bd"/>
</dbReference>
<dbReference type="SUPFAM" id="SSF52540">
    <property type="entry name" value="P-loop containing nucleoside triphosphate hydrolases"/>
    <property type="match status" value="1"/>
</dbReference>
<dbReference type="AlphaFoldDB" id="A0A485M0P9"/>
<evidence type="ECO:0000259" key="7">
    <source>
        <dbReference type="PROSITE" id="PS51194"/>
    </source>
</evidence>
<keyword evidence="4" id="KW-0067">ATP-binding</keyword>
<sequence length="403" mass="45619">MQFTELPLDERILLGIRDAGFTECTPVQEATFKYSLAGTDVCAQSQTGTGKTAAFLITIFQNLRHLKGKKALIIVPTRELATQVEKEAMLLGAHLDYKVACIYGGVGYKTQERQLKEGATIIVGTPGRLLDFHQSRRLNFRDVGIVVIDEADRLFDMGFIPDLRKMLRAMPPAEKRQTMLFSATLSFLVKELAWRFMNEPAEIEIAPEHLTVDTVTQELYHVSNEEKFSLLLGVLAKEQPKNCLIFTNMKQTTVDVARRLSRNGLDCDFITGDLPQKERLKVIEGLKSGRIRILVATNVASRGLHVDDLDLVINYDLPEDCEDYVHRIGRTARAGKQGKAVSLACESYVYALESIEKFLGTKIPVIWPEESMYVEDKSRVQRPSRGRRRRFRSREKKTAHASR</sequence>
<reference evidence="9" key="1">
    <citation type="submission" date="2019-03" db="EMBL/GenBank/DDBJ databases">
        <authorList>
            <person name="Hao L."/>
        </authorList>
    </citation>
    <scope>NUCLEOTIDE SEQUENCE</scope>
</reference>
<dbReference type="PANTHER" id="PTHR47959">
    <property type="entry name" value="ATP-DEPENDENT RNA HELICASE RHLE-RELATED"/>
    <property type="match status" value="1"/>
</dbReference>
<dbReference type="EC" id="3.6.4.13" evidence="9"/>
<accession>A0A485M0P9</accession>
<dbReference type="Pfam" id="PF00270">
    <property type="entry name" value="DEAD"/>
    <property type="match status" value="1"/>
</dbReference>
<name>A0A485M0P9_9ZZZZ</name>
<feature type="domain" description="Helicase C-terminal" evidence="7">
    <location>
        <begin position="214"/>
        <end position="380"/>
    </location>
</feature>
<feature type="compositionally biased region" description="Basic residues" evidence="5">
    <location>
        <begin position="380"/>
        <end position="403"/>
    </location>
</feature>
<feature type="domain" description="DEAD-box RNA helicase Q" evidence="8">
    <location>
        <begin position="1"/>
        <end position="29"/>
    </location>
</feature>
<dbReference type="GO" id="GO:0016787">
    <property type="term" value="F:hydrolase activity"/>
    <property type="evidence" value="ECO:0007669"/>
    <property type="project" value="UniProtKB-KW"/>
</dbReference>
<gene>
    <name evidence="9" type="primary">rhlB</name>
    <name evidence="9" type="ORF">SCFA_330002</name>
</gene>
<proteinExistence type="predicted"/>
<dbReference type="GO" id="GO:0005829">
    <property type="term" value="C:cytosol"/>
    <property type="evidence" value="ECO:0007669"/>
    <property type="project" value="TreeGrafter"/>
</dbReference>